<proteinExistence type="predicted"/>
<accession>A0A486XJP7</accession>
<organism evidence="2">
    <name type="scientific">Rheinheimera sp. BAL341</name>
    <dbReference type="NCBI Taxonomy" id="1708203"/>
    <lineage>
        <taxon>Bacteria</taxon>
        <taxon>Pseudomonadati</taxon>
        <taxon>Pseudomonadota</taxon>
        <taxon>Gammaproteobacteria</taxon>
        <taxon>Chromatiales</taxon>
        <taxon>Chromatiaceae</taxon>
        <taxon>Rheinheimera</taxon>
    </lineage>
</organism>
<sequence length="95" mass="10287">MDNVISLIERLGADSRLNADIVAALNSQSLESADIAAALRVADITKLEMLLNVKNKIVCAIFPAEEEPGKTDEPDEPDEPSEPAQHKQQLKYAAS</sequence>
<name>A0A486XJP7_9GAMM</name>
<evidence type="ECO:0000256" key="1">
    <source>
        <dbReference type="SAM" id="MobiDB-lite"/>
    </source>
</evidence>
<protein>
    <submittedName>
        <fullName evidence="2">Uncharacterized protein</fullName>
    </submittedName>
</protein>
<dbReference type="AlphaFoldDB" id="A0A486XJP7"/>
<evidence type="ECO:0000313" key="2">
    <source>
        <dbReference type="EMBL" id="VHO01926.1"/>
    </source>
</evidence>
<gene>
    <name evidence="2" type="ORF">BAL341_477</name>
</gene>
<reference evidence="2" key="1">
    <citation type="submission" date="2019-04" db="EMBL/GenBank/DDBJ databases">
        <authorList>
            <person name="Brambilla D."/>
        </authorList>
    </citation>
    <scope>NUCLEOTIDE SEQUENCE</scope>
    <source>
        <strain evidence="2">BAL1</strain>
    </source>
</reference>
<dbReference type="EMBL" id="CAAJGR010000052">
    <property type="protein sequence ID" value="VHO01926.1"/>
    <property type="molecule type" value="Genomic_DNA"/>
</dbReference>
<feature type="region of interest" description="Disordered" evidence="1">
    <location>
        <begin position="65"/>
        <end position="95"/>
    </location>
</feature>